<dbReference type="InterPro" id="IPR007627">
    <property type="entry name" value="RNA_pol_sigma70_r2"/>
</dbReference>
<dbReference type="GO" id="GO:0006352">
    <property type="term" value="P:DNA-templated transcription initiation"/>
    <property type="evidence" value="ECO:0007669"/>
    <property type="project" value="InterPro"/>
</dbReference>
<dbReference type="InterPro" id="IPR014284">
    <property type="entry name" value="RNA_pol_sigma-70_dom"/>
</dbReference>
<dbReference type="Proteomes" id="UP000075604">
    <property type="component" value="Unassembled WGS sequence"/>
</dbReference>
<comment type="caution">
    <text evidence="8">The sequence shown here is derived from an EMBL/GenBank/DDBJ whole genome shotgun (WGS) entry which is preliminary data.</text>
</comment>
<keyword evidence="2" id="KW-0805">Transcription regulation</keyword>
<dbReference type="Pfam" id="PF04542">
    <property type="entry name" value="Sigma70_r2"/>
    <property type="match status" value="1"/>
</dbReference>
<dbReference type="InterPro" id="IPR013324">
    <property type="entry name" value="RNA_pol_sigma_r3/r4-like"/>
</dbReference>
<keyword evidence="5" id="KW-0804">Transcription</keyword>
<accession>A0A150PKC3</accession>
<evidence type="ECO:0000256" key="4">
    <source>
        <dbReference type="ARBA" id="ARBA00023125"/>
    </source>
</evidence>
<feature type="domain" description="RNA polymerase sigma factor 70 region 4 type 2" evidence="7">
    <location>
        <begin position="111"/>
        <end position="156"/>
    </location>
</feature>
<proteinExistence type="inferred from homology"/>
<protein>
    <submittedName>
        <fullName evidence="8">Uncharacterized protein</fullName>
    </submittedName>
</protein>
<dbReference type="SUPFAM" id="SSF88659">
    <property type="entry name" value="Sigma3 and sigma4 domains of RNA polymerase sigma factors"/>
    <property type="match status" value="1"/>
</dbReference>
<organism evidence="8 9">
    <name type="scientific">Sorangium cellulosum</name>
    <name type="common">Polyangium cellulosum</name>
    <dbReference type="NCBI Taxonomy" id="56"/>
    <lineage>
        <taxon>Bacteria</taxon>
        <taxon>Pseudomonadati</taxon>
        <taxon>Myxococcota</taxon>
        <taxon>Polyangia</taxon>
        <taxon>Polyangiales</taxon>
        <taxon>Polyangiaceae</taxon>
        <taxon>Sorangium</taxon>
    </lineage>
</organism>
<dbReference type="SUPFAM" id="SSF88946">
    <property type="entry name" value="Sigma2 domain of RNA polymerase sigma factors"/>
    <property type="match status" value="1"/>
</dbReference>
<feature type="domain" description="RNA polymerase sigma-70 region 2" evidence="6">
    <location>
        <begin position="25"/>
        <end position="81"/>
    </location>
</feature>
<dbReference type="PANTHER" id="PTHR43133">
    <property type="entry name" value="RNA POLYMERASE ECF-TYPE SIGMA FACTO"/>
    <property type="match status" value="1"/>
</dbReference>
<evidence type="ECO:0000259" key="6">
    <source>
        <dbReference type="Pfam" id="PF04542"/>
    </source>
</evidence>
<keyword evidence="4" id="KW-0238">DNA-binding</keyword>
<dbReference type="Gene3D" id="1.10.1740.10">
    <property type="match status" value="1"/>
</dbReference>
<gene>
    <name evidence="8" type="ORF">BE04_37565</name>
</gene>
<evidence type="ECO:0000259" key="7">
    <source>
        <dbReference type="Pfam" id="PF08281"/>
    </source>
</evidence>
<dbReference type="PANTHER" id="PTHR43133:SF8">
    <property type="entry name" value="RNA POLYMERASE SIGMA FACTOR HI_1459-RELATED"/>
    <property type="match status" value="1"/>
</dbReference>
<dbReference type="InterPro" id="IPR036388">
    <property type="entry name" value="WH-like_DNA-bd_sf"/>
</dbReference>
<evidence type="ECO:0000256" key="2">
    <source>
        <dbReference type="ARBA" id="ARBA00023015"/>
    </source>
</evidence>
<dbReference type="InterPro" id="IPR013325">
    <property type="entry name" value="RNA_pol_sigma_r2"/>
</dbReference>
<dbReference type="InterPro" id="IPR013249">
    <property type="entry name" value="RNA_pol_sigma70_r4_t2"/>
</dbReference>
<evidence type="ECO:0000313" key="9">
    <source>
        <dbReference type="Proteomes" id="UP000075604"/>
    </source>
</evidence>
<evidence type="ECO:0000256" key="5">
    <source>
        <dbReference type="ARBA" id="ARBA00023163"/>
    </source>
</evidence>
<reference evidence="8 9" key="1">
    <citation type="submission" date="2014-02" db="EMBL/GenBank/DDBJ databases">
        <title>The small core and large imbalanced accessory genome model reveals a collaborative survival strategy of Sorangium cellulosum strains in nature.</title>
        <authorList>
            <person name="Han K."/>
            <person name="Peng R."/>
            <person name="Blom J."/>
            <person name="Li Y.-Z."/>
        </authorList>
    </citation>
    <scope>NUCLEOTIDE SEQUENCE [LARGE SCALE GENOMIC DNA]</scope>
    <source>
        <strain evidence="8 9">So0157-18</strain>
    </source>
</reference>
<dbReference type="NCBIfam" id="TIGR02937">
    <property type="entry name" value="sigma70-ECF"/>
    <property type="match status" value="1"/>
</dbReference>
<sequence length="187" mass="20278">MDPDKLTGAAHAVREALAAQRGALLESVRRRARAGVDAEEVLQRALERALARSDQVRDPARAAAWVGRVVRNVLLDELRKKHDVALPVDELELSSVEEDGVDCGCVLVQADRLKPEYALILKRVIVDGVAVTEVAAELGATPGNAMVRLHRARKALRERLKEHCGTTSARSCSECGCDERGCCPQAP</sequence>
<evidence type="ECO:0000256" key="3">
    <source>
        <dbReference type="ARBA" id="ARBA00023082"/>
    </source>
</evidence>
<evidence type="ECO:0000313" key="8">
    <source>
        <dbReference type="EMBL" id="KYF56179.1"/>
    </source>
</evidence>
<dbReference type="InterPro" id="IPR039425">
    <property type="entry name" value="RNA_pol_sigma-70-like"/>
</dbReference>
<dbReference type="GO" id="GO:0016987">
    <property type="term" value="F:sigma factor activity"/>
    <property type="evidence" value="ECO:0007669"/>
    <property type="project" value="UniProtKB-KW"/>
</dbReference>
<name>A0A150PKC3_SORCE</name>
<dbReference type="EMBL" id="JELX01002215">
    <property type="protein sequence ID" value="KYF56179.1"/>
    <property type="molecule type" value="Genomic_DNA"/>
</dbReference>
<comment type="similarity">
    <text evidence="1">Belongs to the sigma-70 factor family. ECF subfamily.</text>
</comment>
<keyword evidence="3" id="KW-0731">Sigma factor</keyword>
<dbReference type="Gene3D" id="1.10.10.10">
    <property type="entry name" value="Winged helix-like DNA-binding domain superfamily/Winged helix DNA-binding domain"/>
    <property type="match status" value="1"/>
</dbReference>
<evidence type="ECO:0000256" key="1">
    <source>
        <dbReference type="ARBA" id="ARBA00010641"/>
    </source>
</evidence>
<dbReference type="GO" id="GO:0003677">
    <property type="term" value="F:DNA binding"/>
    <property type="evidence" value="ECO:0007669"/>
    <property type="project" value="UniProtKB-KW"/>
</dbReference>
<dbReference type="Pfam" id="PF08281">
    <property type="entry name" value="Sigma70_r4_2"/>
    <property type="match status" value="1"/>
</dbReference>
<dbReference type="AlphaFoldDB" id="A0A150PKC3"/>